<dbReference type="SUPFAM" id="SSF50630">
    <property type="entry name" value="Acid proteases"/>
    <property type="match status" value="1"/>
</dbReference>
<proteinExistence type="predicted"/>
<keyword evidence="1" id="KW-0378">Hydrolase</keyword>
<evidence type="ECO:0000313" key="1">
    <source>
        <dbReference type="EMBL" id="VFJ68595.1"/>
    </source>
</evidence>
<dbReference type="GO" id="GO:0008233">
    <property type="term" value="F:peptidase activity"/>
    <property type="evidence" value="ECO:0007669"/>
    <property type="project" value="UniProtKB-KW"/>
</dbReference>
<organism evidence="1">
    <name type="scientific">Candidatus Kentrum sp. FW</name>
    <dbReference type="NCBI Taxonomy" id="2126338"/>
    <lineage>
        <taxon>Bacteria</taxon>
        <taxon>Pseudomonadati</taxon>
        <taxon>Pseudomonadota</taxon>
        <taxon>Gammaproteobacteria</taxon>
        <taxon>Candidatus Kentrum</taxon>
    </lineage>
</organism>
<dbReference type="AlphaFoldDB" id="A0A450TLJ0"/>
<protein>
    <submittedName>
        <fullName evidence="1">Clan AA aspartic protease, AF_0612 family</fullName>
    </submittedName>
</protein>
<dbReference type="GO" id="GO:0006508">
    <property type="term" value="P:proteolysis"/>
    <property type="evidence" value="ECO:0007669"/>
    <property type="project" value="UniProtKB-KW"/>
</dbReference>
<dbReference type="Gene3D" id="2.40.70.10">
    <property type="entry name" value="Acid Proteases"/>
    <property type="match status" value="1"/>
</dbReference>
<dbReference type="InterPro" id="IPR021109">
    <property type="entry name" value="Peptidase_aspartic_dom_sf"/>
</dbReference>
<dbReference type="EMBL" id="CAADFE010000015">
    <property type="protein sequence ID" value="VFJ68595.1"/>
    <property type="molecule type" value="Genomic_DNA"/>
</dbReference>
<gene>
    <name evidence="1" type="ORF">BECKFW1821C_GA0114237_101515</name>
</gene>
<accession>A0A450TLJ0</accession>
<name>A0A450TLJ0_9GAMM</name>
<keyword evidence="1" id="KW-0645">Protease</keyword>
<reference evidence="1" key="1">
    <citation type="submission" date="2019-02" db="EMBL/GenBank/DDBJ databases">
        <authorList>
            <person name="Gruber-Vodicka R. H."/>
            <person name="Seah K. B. B."/>
        </authorList>
    </citation>
    <scope>NUCLEOTIDE SEQUENCE</scope>
    <source>
        <strain evidence="1">BECK_BZ131</strain>
    </source>
</reference>
<sequence length="120" mass="13370">MGMTYVTTRIFDFDKTGEPYEAQFLVDTGAMDCMAPGNELEKIGVRKEQKSIYELASGEKIEYELGFARIALMGQETVSRVIFGPKGIEPILGVLVLESLGFIVDPIDKQLKKLPVRPLK</sequence>